<dbReference type="Pfam" id="PF03065">
    <property type="entry name" value="Glyco_hydro_57"/>
    <property type="match status" value="1"/>
</dbReference>
<comment type="caution">
    <text evidence="10">The sequence shown here is derived from an EMBL/GenBank/DDBJ whole genome shotgun (WGS) entry which is preliminary data.</text>
</comment>
<organism evidence="10 11">
    <name type="scientific">Anaerobacillus alkaliphilus</name>
    <dbReference type="NCBI Taxonomy" id="1548597"/>
    <lineage>
        <taxon>Bacteria</taxon>
        <taxon>Bacillati</taxon>
        <taxon>Bacillota</taxon>
        <taxon>Bacilli</taxon>
        <taxon>Bacillales</taxon>
        <taxon>Bacillaceae</taxon>
        <taxon>Anaerobacillus</taxon>
    </lineage>
</organism>
<dbReference type="Gene3D" id="1.20.1430.10">
    <property type="entry name" value="Families 57/38 glycoside transferase, middle domain"/>
    <property type="match status" value="1"/>
</dbReference>
<name>A0A4Q0VQV0_9BACI</name>
<dbReference type="SUPFAM" id="SSF53756">
    <property type="entry name" value="UDP-Glycosyltransferase/glycogen phosphorylase"/>
    <property type="match status" value="1"/>
</dbReference>
<dbReference type="Proteomes" id="UP000290649">
    <property type="component" value="Unassembled WGS sequence"/>
</dbReference>
<dbReference type="SUPFAM" id="SSF88713">
    <property type="entry name" value="Glycoside hydrolase/deacetylase"/>
    <property type="match status" value="1"/>
</dbReference>
<feature type="domain" description="Glycoside hydrolase family 57 N-terminal" evidence="7">
    <location>
        <begin position="8"/>
        <end position="323"/>
    </location>
</feature>
<feature type="active site" description="Nucleophile" evidence="3">
    <location>
        <position position="184"/>
    </location>
</feature>
<dbReference type="InterPro" id="IPR011330">
    <property type="entry name" value="Glyco_hydro/deAcase_b/a-brl"/>
</dbReference>
<comment type="similarity">
    <text evidence="1 5">Belongs to the glycosyl hydrolase 57 family.</text>
</comment>
<dbReference type="AlphaFoldDB" id="A0A4Q0VQV0"/>
<dbReference type="InterPro" id="IPR028098">
    <property type="entry name" value="Glyco_trans_4-like_N"/>
</dbReference>
<dbReference type="OrthoDB" id="9803279at2"/>
<protein>
    <submittedName>
        <fullName evidence="10">DUF1957 domain-containing protein</fullName>
    </submittedName>
</protein>
<proteinExistence type="inferred from homology"/>
<evidence type="ECO:0000313" key="11">
    <source>
        <dbReference type="Proteomes" id="UP000290649"/>
    </source>
</evidence>
<dbReference type="PANTHER" id="PTHR41695">
    <property type="entry name" value="1,4-ALPHA-GLUCAN BRANCHING ENZYME RV3031-RELATED"/>
    <property type="match status" value="1"/>
</dbReference>
<sequence>MINGYFSLVLHAHLPYVRHREAERLEEHWLFEAMTETYIPLIWALEKHQFRKALTISFSTPLMEMLTDSLMQRRFLHYIEKIQLLLEKESNREEQVYEELLLVNFYKDRLKKIKQTFLKYNQNLLQAYRELMEEEKIVCICSSATHAFLPYLQTQEGLKAQVVHGIKTFEKHFGKAPRGFWLPECAFTLGIDRVLFEEGIRYTFVDEQALKNASPGPTICSGKPIYSPNGIMLFPRNQKISNQVWSSIDGYPGDFDYREFYRDVAYDRDWEYIKHFMHSDGIRFDTGLKYHRVTGATEEKDFYHRVNALNKVKEHSDHFIETLKKELLFNEKKGNLPYLIMAPFDAELFGHWWFEGPDWLEEVLVRGTQEQFFFSPEEYVETHFQQIDTGYVSFSTWGRNGYGEVWLNEKNSWIYPKLHRIEKDLIHLISIYKWDGVIVERCLKQMVREWMLATSSDWPFIIDGETATKYAKNRIQEHLHRYEKLREVLVTQKITQELITAYEADYPFLDDIFLELLISRHDQYVISKYRLKESELAKRRVLILAWEYPPLVIGGLARHVYDLSRALSDNGCEVHVVTTTAEDAPEYEVTQGVHIHRVNGLEPHASEFYHWVGGLNIAFMDYVFELAKVIEFDVIHAHDWLVCVAAKAIKEHLEIPIVATIHATEYGRNGGIHTELQQEISHKEWELTYEASKVIVCSNYMKEQVKEVFQLPGEKIEVIPNGVDIEMVKSSKSDWKQCFGTEEDIYIFSIGRMVKEKGFQTIIDAAPLIIENYPNIKFIIAGKGPLLQDYRRQIVEKGLEKNVYFIGFIDDQLRNEMFHGCDICLFPSYYEPFGIVALEGMIAGKPTIVSETGGLSEIVTHEETGLTIYPNNIESLTAQVIRCIEEQELSKKISINGKRLAETNYSWDSISKTTMKVYEACLVRWNKQ</sequence>
<evidence type="ECO:0000256" key="1">
    <source>
        <dbReference type="ARBA" id="ARBA00006821"/>
    </source>
</evidence>
<dbReference type="Pfam" id="PF13439">
    <property type="entry name" value="Glyco_transf_4"/>
    <property type="match status" value="1"/>
</dbReference>
<evidence type="ECO:0000256" key="3">
    <source>
        <dbReference type="PIRSR" id="PIRSR640042-1"/>
    </source>
</evidence>
<dbReference type="CDD" id="cd10792">
    <property type="entry name" value="GH57N_AmyC_like"/>
    <property type="match status" value="1"/>
</dbReference>
<keyword evidence="11" id="KW-1185">Reference proteome</keyword>
<evidence type="ECO:0000259" key="9">
    <source>
        <dbReference type="Pfam" id="PF13439"/>
    </source>
</evidence>
<evidence type="ECO:0000259" key="6">
    <source>
        <dbReference type="Pfam" id="PF00534"/>
    </source>
</evidence>
<feature type="domain" description="Glycosyl transferase family 1" evidence="6">
    <location>
        <begin position="742"/>
        <end position="899"/>
    </location>
</feature>
<evidence type="ECO:0000259" key="7">
    <source>
        <dbReference type="Pfam" id="PF03065"/>
    </source>
</evidence>
<feature type="domain" description="Glycosyltransferase subfamily 4-like N-terminal" evidence="9">
    <location>
        <begin position="553"/>
        <end position="726"/>
    </location>
</feature>
<dbReference type="InterPro" id="IPR040042">
    <property type="entry name" value="Branching_enz_MT3115-like"/>
</dbReference>
<feature type="binding site" evidence="4">
    <location>
        <position position="457"/>
    </location>
    <ligand>
        <name>substrate</name>
    </ligand>
</feature>
<gene>
    <name evidence="10" type="ORF">DS745_14585</name>
</gene>
<feature type="binding site" evidence="4">
    <location>
        <position position="236"/>
    </location>
    <ligand>
        <name>substrate</name>
    </ligand>
</feature>
<accession>A0A4Q0VQV0</accession>
<dbReference type="CDD" id="cd03801">
    <property type="entry name" value="GT4_PimA-like"/>
    <property type="match status" value="1"/>
</dbReference>
<dbReference type="Pfam" id="PF00534">
    <property type="entry name" value="Glycos_transf_1"/>
    <property type="match status" value="1"/>
</dbReference>
<dbReference type="InterPro" id="IPR028995">
    <property type="entry name" value="Glyco_hydro_57/38_cen_sf"/>
</dbReference>
<dbReference type="InterPro" id="IPR037090">
    <property type="entry name" value="57_glycoside_trans_central"/>
</dbReference>
<evidence type="ECO:0000313" key="10">
    <source>
        <dbReference type="EMBL" id="RXI99447.1"/>
    </source>
</evidence>
<dbReference type="SUPFAM" id="SSF88688">
    <property type="entry name" value="Families 57/38 glycoside transferase middle domain"/>
    <property type="match status" value="1"/>
</dbReference>
<evidence type="ECO:0000256" key="4">
    <source>
        <dbReference type="PIRSR" id="PIRSR640042-2"/>
    </source>
</evidence>
<feature type="binding site" evidence="4">
    <location>
        <position position="253"/>
    </location>
    <ligand>
        <name>substrate</name>
    </ligand>
</feature>
<evidence type="ECO:0000256" key="2">
    <source>
        <dbReference type="ARBA" id="ARBA00023277"/>
    </source>
</evidence>
<feature type="active site" description="Proton donor" evidence="3">
    <location>
        <position position="345"/>
    </location>
</feature>
<feature type="domain" description="1,4-alpha-glucan branching enzyme C-terminal" evidence="8">
    <location>
        <begin position="418"/>
        <end position="512"/>
    </location>
</feature>
<dbReference type="InterPro" id="IPR015293">
    <property type="entry name" value="BE_C"/>
</dbReference>
<dbReference type="InterPro" id="IPR027291">
    <property type="entry name" value="Glyco_hydro_38_N_sf"/>
</dbReference>
<dbReference type="InterPro" id="IPR001296">
    <property type="entry name" value="Glyco_trans_1"/>
</dbReference>
<dbReference type="Pfam" id="PF09210">
    <property type="entry name" value="BE_C"/>
    <property type="match status" value="1"/>
</dbReference>
<dbReference type="GO" id="GO:0003844">
    <property type="term" value="F:1,4-alpha-glucan branching enzyme activity"/>
    <property type="evidence" value="ECO:0007669"/>
    <property type="project" value="InterPro"/>
</dbReference>
<dbReference type="InterPro" id="IPR004300">
    <property type="entry name" value="Glyco_hydro_57_N"/>
</dbReference>
<evidence type="ECO:0000256" key="5">
    <source>
        <dbReference type="RuleBase" id="RU361196"/>
    </source>
</evidence>
<reference evidence="10 11" key="1">
    <citation type="journal article" date="2019" name="Int. J. Syst. Evol. Microbiol.">
        <title>Anaerobacillus alkaliphilus sp. nov., a novel alkaliphilic and moderately halophilic bacterium.</title>
        <authorList>
            <person name="Borsodi A.K."/>
            <person name="Aszalos J.M."/>
            <person name="Bihari P."/>
            <person name="Nagy I."/>
            <person name="Schumann P."/>
            <person name="Sproer C."/>
            <person name="Kovacs A.L."/>
            <person name="Boka K."/>
            <person name="Dobosy P."/>
            <person name="Ovari M."/>
            <person name="Szili-Kovacs T."/>
            <person name="Toth E."/>
        </authorList>
    </citation>
    <scope>NUCLEOTIDE SEQUENCE [LARGE SCALE GENOMIC DNA]</scope>
    <source>
        <strain evidence="10 11">B16-10</strain>
    </source>
</reference>
<dbReference type="Gene3D" id="3.20.110.10">
    <property type="entry name" value="Glycoside hydrolase 38, N terminal domain"/>
    <property type="match status" value="1"/>
</dbReference>
<dbReference type="GO" id="GO:0005576">
    <property type="term" value="C:extracellular region"/>
    <property type="evidence" value="ECO:0007669"/>
    <property type="project" value="TreeGrafter"/>
</dbReference>
<feature type="binding site" evidence="4">
    <location>
        <position position="397"/>
    </location>
    <ligand>
        <name>substrate</name>
    </ligand>
</feature>
<dbReference type="GO" id="GO:0030979">
    <property type="term" value="P:alpha-glucan biosynthetic process"/>
    <property type="evidence" value="ECO:0007669"/>
    <property type="project" value="InterPro"/>
</dbReference>
<dbReference type="EMBL" id="QOUX01000045">
    <property type="protein sequence ID" value="RXI99447.1"/>
    <property type="molecule type" value="Genomic_DNA"/>
</dbReference>
<dbReference type="PANTHER" id="PTHR41695:SF1">
    <property type="entry name" value="1,4-ALPHA-GLUCAN BRANCHING ENZYME TK1436"/>
    <property type="match status" value="1"/>
</dbReference>
<evidence type="ECO:0000259" key="8">
    <source>
        <dbReference type="Pfam" id="PF09210"/>
    </source>
</evidence>
<keyword evidence="2 5" id="KW-0119">Carbohydrate metabolism</keyword>
<dbReference type="RefSeq" id="WP_129078957.1">
    <property type="nucleotide sequence ID" value="NZ_QOUX01000045.1"/>
</dbReference>
<dbReference type="Gene3D" id="3.40.50.2000">
    <property type="entry name" value="Glycogen Phosphorylase B"/>
    <property type="match status" value="2"/>
</dbReference>